<dbReference type="AlphaFoldDB" id="A0A4R8ZZI6"/>
<dbReference type="OrthoDB" id="4774131at2"/>
<sequence>MFDLILGLTARSHYALRRIMPTTILLDATHTRRGLKWGMPAMLLAVPYAIGAMVFTRLIEAGGPGWLNLLVLLFILNMLKFIVNGPISLIRLFLARWREARARRHAIRAWLRDDGAAEPFDELTLLSR</sequence>
<proteinExistence type="predicted"/>
<keyword evidence="3" id="KW-1185">Reference proteome</keyword>
<keyword evidence="1" id="KW-1133">Transmembrane helix</keyword>
<evidence type="ECO:0000313" key="2">
    <source>
        <dbReference type="EMBL" id="TFD49382.1"/>
    </source>
</evidence>
<name>A0A4R8ZZI6_9MICO</name>
<dbReference type="RefSeq" id="WP_134519711.1">
    <property type="nucleotide sequence ID" value="NZ_SOHE01000049.1"/>
</dbReference>
<dbReference type="Proteomes" id="UP000297447">
    <property type="component" value="Unassembled WGS sequence"/>
</dbReference>
<dbReference type="EMBL" id="SOHE01000049">
    <property type="protein sequence ID" value="TFD49382.1"/>
    <property type="molecule type" value="Genomic_DNA"/>
</dbReference>
<keyword evidence="1" id="KW-0472">Membrane</keyword>
<accession>A0A4R8ZZI6</accession>
<comment type="caution">
    <text evidence="2">The sequence shown here is derived from an EMBL/GenBank/DDBJ whole genome shotgun (WGS) entry which is preliminary data.</text>
</comment>
<organism evidence="2 3">
    <name type="scientific">Cryobacterium frigoriphilum</name>
    <dbReference type="NCBI Taxonomy" id="1259150"/>
    <lineage>
        <taxon>Bacteria</taxon>
        <taxon>Bacillati</taxon>
        <taxon>Actinomycetota</taxon>
        <taxon>Actinomycetes</taxon>
        <taxon>Micrococcales</taxon>
        <taxon>Microbacteriaceae</taxon>
        <taxon>Cryobacterium</taxon>
    </lineage>
</organism>
<evidence type="ECO:0000313" key="3">
    <source>
        <dbReference type="Proteomes" id="UP000297447"/>
    </source>
</evidence>
<protein>
    <submittedName>
        <fullName evidence="2">Sulfate permease</fullName>
    </submittedName>
</protein>
<feature type="transmembrane region" description="Helical" evidence="1">
    <location>
        <begin position="65"/>
        <end position="94"/>
    </location>
</feature>
<gene>
    <name evidence="2" type="ORF">E3T55_11460</name>
</gene>
<reference evidence="2 3" key="1">
    <citation type="submission" date="2019-03" db="EMBL/GenBank/DDBJ databases">
        <title>Genomics of glacier-inhabiting Cryobacterium strains.</title>
        <authorList>
            <person name="Liu Q."/>
            <person name="Xin Y.-H."/>
        </authorList>
    </citation>
    <scope>NUCLEOTIDE SEQUENCE [LARGE SCALE GENOMIC DNA]</scope>
    <source>
        <strain evidence="2 3">Hh14</strain>
    </source>
</reference>
<evidence type="ECO:0000256" key="1">
    <source>
        <dbReference type="SAM" id="Phobius"/>
    </source>
</evidence>
<feature type="transmembrane region" description="Helical" evidence="1">
    <location>
        <begin position="41"/>
        <end position="59"/>
    </location>
</feature>
<keyword evidence="1" id="KW-0812">Transmembrane</keyword>